<organism evidence="3 4">
    <name type="scientific">Leadbetterella byssophila (strain DSM 17132 / JCM 16389 / KACC 11308 / NBRC 106382 / 4M15)</name>
    <dbReference type="NCBI Taxonomy" id="649349"/>
    <lineage>
        <taxon>Bacteria</taxon>
        <taxon>Pseudomonadati</taxon>
        <taxon>Bacteroidota</taxon>
        <taxon>Cytophagia</taxon>
        <taxon>Cytophagales</taxon>
        <taxon>Leadbetterellaceae</taxon>
        <taxon>Leadbetterella</taxon>
    </lineage>
</organism>
<feature type="signal peptide" evidence="1">
    <location>
        <begin position="1"/>
        <end position="20"/>
    </location>
</feature>
<dbReference type="SUPFAM" id="SSF101874">
    <property type="entry name" value="YceI-like"/>
    <property type="match status" value="1"/>
</dbReference>
<dbReference type="Proteomes" id="UP000007435">
    <property type="component" value="Chromosome"/>
</dbReference>
<dbReference type="KEGG" id="lby:Lbys_3138"/>
<protein>
    <submittedName>
        <fullName evidence="3">YceI family protein</fullName>
    </submittedName>
</protein>
<dbReference type="PANTHER" id="PTHR34406:SF1">
    <property type="entry name" value="PROTEIN YCEI"/>
    <property type="match status" value="1"/>
</dbReference>
<keyword evidence="1" id="KW-0732">Signal</keyword>
<reference evidence="3 4" key="2">
    <citation type="journal article" date="2011" name="Stand. Genomic Sci.">
        <title>Complete genome sequence of Leadbetterella byssophila type strain (4M15).</title>
        <authorList>
            <person name="Abt B."/>
            <person name="Teshima H."/>
            <person name="Lucas S."/>
            <person name="Lapidus A."/>
            <person name="Del Rio T.G."/>
            <person name="Nolan M."/>
            <person name="Tice H."/>
            <person name="Cheng J.F."/>
            <person name="Pitluck S."/>
            <person name="Liolios K."/>
            <person name="Pagani I."/>
            <person name="Ivanova N."/>
            <person name="Mavromatis K."/>
            <person name="Pati A."/>
            <person name="Tapia R."/>
            <person name="Han C."/>
            <person name="Goodwin L."/>
            <person name="Chen A."/>
            <person name="Palaniappan K."/>
            <person name="Land M."/>
            <person name="Hauser L."/>
            <person name="Chang Y.J."/>
            <person name="Jeffries C.D."/>
            <person name="Rohde M."/>
            <person name="Goker M."/>
            <person name="Tindall B.J."/>
            <person name="Detter J.C."/>
            <person name="Woyke T."/>
            <person name="Bristow J."/>
            <person name="Eisen J.A."/>
            <person name="Markowitz V."/>
            <person name="Hugenholtz P."/>
            <person name="Klenk H.P."/>
            <person name="Kyrpides N.C."/>
        </authorList>
    </citation>
    <scope>NUCLEOTIDE SEQUENCE [LARGE SCALE GENOMIC DNA]</scope>
    <source>
        <strain evidence="4">DSM 17132 / JCM 16389 / KACC 11308 / NBRC 106382 / 4M15</strain>
    </source>
</reference>
<dbReference type="OrthoDB" id="9811006at2"/>
<feature type="chain" id="PRO_5003188164" evidence="1">
    <location>
        <begin position="21"/>
        <end position="189"/>
    </location>
</feature>
<evidence type="ECO:0000259" key="2">
    <source>
        <dbReference type="SMART" id="SM00867"/>
    </source>
</evidence>
<dbReference type="InterPro" id="IPR036761">
    <property type="entry name" value="TTHA0802/YceI-like_sf"/>
</dbReference>
<dbReference type="Pfam" id="PF04264">
    <property type="entry name" value="YceI"/>
    <property type="match status" value="1"/>
</dbReference>
<dbReference type="SMART" id="SM00867">
    <property type="entry name" value="YceI"/>
    <property type="match status" value="1"/>
</dbReference>
<dbReference type="STRING" id="649349.Lbys_3138"/>
<reference key="1">
    <citation type="submission" date="2010-11" db="EMBL/GenBank/DDBJ databases">
        <title>The complete genome of Leadbetterella byssophila DSM 17132.</title>
        <authorList>
            <consortium name="US DOE Joint Genome Institute (JGI-PGF)"/>
            <person name="Lucas S."/>
            <person name="Copeland A."/>
            <person name="Lapidus A."/>
            <person name="Glavina del Rio T."/>
            <person name="Dalin E."/>
            <person name="Tice H."/>
            <person name="Bruce D."/>
            <person name="Goodwin L."/>
            <person name="Pitluck S."/>
            <person name="Kyrpides N."/>
            <person name="Mavromatis K."/>
            <person name="Ivanova N."/>
            <person name="Teshima H."/>
            <person name="Brettin T."/>
            <person name="Detter J.C."/>
            <person name="Han C."/>
            <person name="Tapia R."/>
            <person name="Land M."/>
            <person name="Hauser L."/>
            <person name="Markowitz V."/>
            <person name="Cheng J.-F."/>
            <person name="Hugenholtz P."/>
            <person name="Woyke T."/>
            <person name="Wu D."/>
            <person name="Tindall B."/>
            <person name="Pomrenke H.G."/>
            <person name="Brambilla E."/>
            <person name="Klenk H.-P."/>
            <person name="Eisen J.A."/>
        </authorList>
    </citation>
    <scope>NUCLEOTIDE SEQUENCE [LARGE SCALE GENOMIC DNA]</scope>
    <source>
        <strain>DSM 17132</strain>
    </source>
</reference>
<evidence type="ECO:0000256" key="1">
    <source>
        <dbReference type="SAM" id="SignalP"/>
    </source>
</evidence>
<gene>
    <name evidence="3" type="ordered locus">Lbys_3138</name>
</gene>
<evidence type="ECO:0000313" key="3">
    <source>
        <dbReference type="EMBL" id="ADQ18799.1"/>
    </source>
</evidence>
<keyword evidence="4" id="KW-1185">Reference proteome</keyword>
<dbReference type="AlphaFoldDB" id="E4RV61"/>
<dbReference type="EMBL" id="CP002305">
    <property type="protein sequence ID" value="ADQ18799.1"/>
    <property type="molecule type" value="Genomic_DNA"/>
</dbReference>
<proteinExistence type="predicted"/>
<accession>E4RV61</accession>
<dbReference type="PANTHER" id="PTHR34406">
    <property type="entry name" value="PROTEIN YCEI"/>
    <property type="match status" value="1"/>
</dbReference>
<dbReference type="InterPro" id="IPR007372">
    <property type="entry name" value="Lipid/polyisoprenoid-bd_YceI"/>
</dbReference>
<sequence>MKRLTTLGCLFLLLTSFVWKTDWNQDKAHSELSFSVKHLGVSTVTGFFTDFDAKIVSNKDDFSDAYFEMEARTNSVNTRVDMRDKHLRSADFFDVEKYPTMTFKSTSVKKGKKKTLLVTGDLTLAGVTKSITLTLKPNGKITNQQSGKETAGFDVEGSLKRSDFNFGSKFGETMISDVVQLRASGEFTK</sequence>
<dbReference type="HOGENOM" id="CLU_071003_3_0_10"/>
<dbReference type="RefSeq" id="WP_013409826.1">
    <property type="nucleotide sequence ID" value="NC_014655.1"/>
</dbReference>
<dbReference type="Gene3D" id="2.40.128.110">
    <property type="entry name" value="Lipid/polyisoprenoid-binding, YceI-like"/>
    <property type="match status" value="1"/>
</dbReference>
<feature type="domain" description="Lipid/polyisoprenoid-binding YceI-like" evidence="2">
    <location>
        <begin position="22"/>
        <end position="188"/>
    </location>
</feature>
<evidence type="ECO:0000313" key="4">
    <source>
        <dbReference type="Proteomes" id="UP000007435"/>
    </source>
</evidence>
<name>E4RV61_LEAB4</name>
<dbReference type="eggNOG" id="COG2353">
    <property type="taxonomic scope" value="Bacteria"/>
</dbReference>